<evidence type="ECO:0000313" key="1">
    <source>
        <dbReference type="EMBL" id="PRR83625.1"/>
    </source>
</evidence>
<accession>A0A2T0BIB1</accession>
<dbReference type="AlphaFoldDB" id="A0A2T0BIB1"/>
<keyword evidence="2" id="KW-1185">Reference proteome</keyword>
<gene>
    <name evidence="1" type="ORF">CLVI_08750</name>
</gene>
<protein>
    <submittedName>
        <fullName evidence="1">Uncharacterized protein</fullName>
    </submittedName>
</protein>
<organism evidence="1 2">
    <name type="scientific">Clostridium vincentii</name>
    <dbReference type="NCBI Taxonomy" id="52704"/>
    <lineage>
        <taxon>Bacteria</taxon>
        <taxon>Bacillati</taxon>
        <taxon>Bacillota</taxon>
        <taxon>Clostridia</taxon>
        <taxon>Eubacteriales</taxon>
        <taxon>Clostridiaceae</taxon>
        <taxon>Clostridium</taxon>
    </lineage>
</organism>
<proteinExistence type="predicted"/>
<name>A0A2T0BIB1_9CLOT</name>
<sequence length="55" mass="6035">MEWVGGEGMRGCWSDGGFGTDSDVCLQQPENDFAKAKLEMVQTIIKDLEGLVSRV</sequence>
<evidence type="ECO:0000313" key="2">
    <source>
        <dbReference type="Proteomes" id="UP000239471"/>
    </source>
</evidence>
<reference evidence="1 2" key="1">
    <citation type="submission" date="2018-03" db="EMBL/GenBank/DDBJ databases">
        <title>Genome sequence of Clostridium vincentii DSM 10228.</title>
        <authorList>
            <person name="Poehlein A."/>
            <person name="Daniel R."/>
        </authorList>
    </citation>
    <scope>NUCLEOTIDE SEQUENCE [LARGE SCALE GENOMIC DNA]</scope>
    <source>
        <strain evidence="1 2">DSM 10228</strain>
    </source>
</reference>
<dbReference type="Proteomes" id="UP000239471">
    <property type="component" value="Unassembled WGS sequence"/>
</dbReference>
<comment type="caution">
    <text evidence="1">The sequence shown here is derived from an EMBL/GenBank/DDBJ whole genome shotgun (WGS) entry which is preliminary data.</text>
</comment>
<dbReference type="EMBL" id="PVXQ01000006">
    <property type="protein sequence ID" value="PRR83625.1"/>
    <property type="molecule type" value="Genomic_DNA"/>
</dbReference>